<dbReference type="Pfam" id="PF09380">
    <property type="entry name" value="FERM_C"/>
    <property type="match status" value="1"/>
</dbReference>
<evidence type="ECO:0000313" key="3">
    <source>
        <dbReference type="Proteomes" id="UP001626550"/>
    </source>
</evidence>
<reference evidence="2 3" key="1">
    <citation type="submission" date="2024-11" db="EMBL/GenBank/DDBJ databases">
        <title>Adaptive evolution of stress response genes in parasites aligns with host niche diversity.</title>
        <authorList>
            <person name="Hahn C."/>
            <person name="Resl P."/>
        </authorList>
    </citation>
    <scope>NUCLEOTIDE SEQUENCE [LARGE SCALE GENOMIC DNA]</scope>
    <source>
        <strain evidence="2">EGGRZ-B1_66</strain>
        <tissue evidence="2">Body</tissue>
    </source>
</reference>
<dbReference type="InterPro" id="IPR018980">
    <property type="entry name" value="FERM_PH-like_C"/>
</dbReference>
<accession>A0ABD2QKX3</accession>
<evidence type="ECO:0000313" key="2">
    <source>
        <dbReference type="EMBL" id="KAL3320090.1"/>
    </source>
</evidence>
<keyword evidence="3" id="KW-1185">Reference proteome</keyword>
<comment type="caution">
    <text evidence="2">The sequence shown here is derived from an EMBL/GenBank/DDBJ whole genome shotgun (WGS) entry which is preliminary data.</text>
</comment>
<organism evidence="2 3">
    <name type="scientific">Cichlidogyrus casuarinus</name>
    <dbReference type="NCBI Taxonomy" id="1844966"/>
    <lineage>
        <taxon>Eukaryota</taxon>
        <taxon>Metazoa</taxon>
        <taxon>Spiralia</taxon>
        <taxon>Lophotrochozoa</taxon>
        <taxon>Platyhelminthes</taxon>
        <taxon>Monogenea</taxon>
        <taxon>Monopisthocotylea</taxon>
        <taxon>Dactylogyridea</taxon>
        <taxon>Ancyrocephalidae</taxon>
        <taxon>Cichlidogyrus</taxon>
    </lineage>
</organism>
<feature type="domain" description="FERM C-terminal PH-like" evidence="1">
    <location>
        <begin position="14"/>
        <end position="65"/>
    </location>
</feature>
<name>A0ABD2QKX3_9PLAT</name>
<gene>
    <name evidence="2" type="ORF">Ciccas_001227</name>
</gene>
<dbReference type="EMBL" id="JBJKFK010000077">
    <property type="protein sequence ID" value="KAL3320090.1"/>
    <property type="molecule type" value="Genomic_DNA"/>
</dbReference>
<dbReference type="SUPFAM" id="SSF50729">
    <property type="entry name" value="PH domain-like"/>
    <property type="match status" value="1"/>
</dbReference>
<dbReference type="Gene3D" id="2.30.29.30">
    <property type="entry name" value="Pleckstrin-homology domain (PH domain)/Phosphotyrosine-binding domain (PTB)"/>
    <property type="match status" value="1"/>
</dbReference>
<protein>
    <recommendedName>
        <fullName evidence="1">FERM C-terminal PH-like domain-containing protein</fullName>
    </recommendedName>
</protein>
<dbReference type="InterPro" id="IPR011993">
    <property type="entry name" value="PH-like_dom_sf"/>
</dbReference>
<dbReference type="Proteomes" id="UP001626550">
    <property type="component" value="Unassembled WGS sequence"/>
</dbReference>
<sequence>MHHILIIASVHEREEEPPYLGLNGRGIVVKRSGLQLLTMLWPAIRSFAYRGSKFIIDLDGSNDRSQNYSALEWVGNMSYSVNCSEMRARLALNSVA</sequence>
<evidence type="ECO:0000259" key="1">
    <source>
        <dbReference type="Pfam" id="PF09380"/>
    </source>
</evidence>
<dbReference type="AlphaFoldDB" id="A0ABD2QKX3"/>
<proteinExistence type="predicted"/>